<evidence type="ECO:0000313" key="4">
    <source>
        <dbReference type="Proteomes" id="UP001387215"/>
    </source>
</evidence>
<dbReference type="InterPro" id="IPR025979">
    <property type="entry name" value="ChrR-like_cupin_dom"/>
</dbReference>
<dbReference type="EMBL" id="CP159925">
    <property type="protein sequence ID" value="XCO76745.1"/>
    <property type="molecule type" value="Genomic_DNA"/>
</dbReference>
<evidence type="ECO:0000313" key="2">
    <source>
        <dbReference type="EMBL" id="MEI2453360.1"/>
    </source>
</evidence>
<reference evidence="2 4" key="1">
    <citation type="submission" date="2024-02" db="EMBL/GenBank/DDBJ databases">
        <title>Lysobacter Genome Sequencing and Mining.</title>
        <authorList>
            <person name="Bierman J."/>
            <person name="Walker M.C."/>
        </authorList>
    </citation>
    <scope>NUCLEOTIDE SEQUENCE [LARGE SCALE GENOMIC DNA]</scope>
    <source>
        <strain evidence="2 4">PB6250</strain>
    </source>
</reference>
<dbReference type="Pfam" id="PF12973">
    <property type="entry name" value="Cupin_7"/>
    <property type="match status" value="1"/>
</dbReference>
<feature type="domain" description="ChrR-like cupin" evidence="1">
    <location>
        <begin position="20"/>
        <end position="97"/>
    </location>
</feature>
<reference evidence="3" key="2">
    <citation type="submission" date="2024-06" db="EMBL/GenBank/DDBJ databases">
        <authorList>
            <person name="Li S."/>
        </authorList>
    </citation>
    <scope>NUCLEOTIDE SEQUENCE</scope>
    <source>
        <strain evidence="3">SR10</strain>
    </source>
</reference>
<protein>
    <submittedName>
        <fullName evidence="3">Cupin domain-containing protein</fullName>
    </submittedName>
</protein>
<evidence type="ECO:0000313" key="3">
    <source>
        <dbReference type="EMBL" id="XCO76745.1"/>
    </source>
</evidence>
<keyword evidence="4" id="KW-1185">Reference proteome</keyword>
<organism evidence="3">
    <name type="scientific">Lysobacter firmicutimachus</name>
    <dbReference type="NCBI Taxonomy" id="1792846"/>
    <lineage>
        <taxon>Bacteria</taxon>
        <taxon>Pseudomonadati</taxon>
        <taxon>Pseudomonadota</taxon>
        <taxon>Gammaproteobacteria</taxon>
        <taxon>Lysobacterales</taxon>
        <taxon>Lysobacteraceae</taxon>
        <taxon>Lysobacter</taxon>
    </lineage>
</organism>
<dbReference type="Proteomes" id="UP001387215">
    <property type="component" value="Unassembled WGS sequence"/>
</dbReference>
<sequence>MPHDPGPLSHCRPARIAAGAALPWIPSGLPGLSVQPLRFLADGRGFVELLRMPPGSVMPLHRHSGEAHTYQLSGWRQLCGGEIVGPGDYVYEPAGHVDWWKVVGDEILTALVMTMGAIEFLGPGGSLRGRTDADGRREAYRRYCGERGLDTVDLEDA</sequence>
<dbReference type="InterPro" id="IPR011051">
    <property type="entry name" value="RmlC_Cupin_sf"/>
</dbReference>
<evidence type="ECO:0000259" key="1">
    <source>
        <dbReference type="Pfam" id="PF12973"/>
    </source>
</evidence>
<dbReference type="AlphaFoldDB" id="A0AAU8MZT3"/>
<dbReference type="Gene3D" id="2.60.120.10">
    <property type="entry name" value="Jelly Rolls"/>
    <property type="match status" value="1"/>
</dbReference>
<dbReference type="SUPFAM" id="SSF51182">
    <property type="entry name" value="RmlC-like cupins"/>
    <property type="match status" value="1"/>
</dbReference>
<gene>
    <name evidence="3" type="ORF">ABU614_08165</name>
    <name evidence="2" type="ORF">V2J18_01570</name>
</gene>
<accession>A0AAU8MZT3</accession>
<dbReference type="RefSeq" id="WP_336130698.1">
    <property type="nucleotide sequence ID" value="NZ_CP159925.1"/>
</dbReference>
<name>A0AAU8MZT3_9GAMM</name>
<proteinExistence type="predicted"/>
<dbReference type="EMBL" id="JBANDL010000002">
    <property type="protein sequence ID" value="MEI2453360.1"/>
    <property type="molecule type" value="Genomic_DNA"/>
</dbReference>
<dbReference type="InterPro" id="IPR014710">
    <property type="entry name" value="RmlC-like_jellyroll"/>
</dbReference>